<keyword evidence="2" id="KW-0472">Membrane</keyword>
<evidence type="ECO:0000256" key="1">
    <source>
        <dbReference type="ARBA" id="ARBA00004370"/>
    </source>
</evidence>
<feature type="chain" id="PRO_5042721592" evidence="3">
    <location>
        <begin position="26"/>
        <end position="159"/>
    </location>
</feature>
<name>A0A4Z3X1M8_VIBPH</name>
<keyword evidence="3" id="KW-0732">Signal</keyword>
<evidence type="ECO:0000256" key="2">
    <source>
        <dbReference type="ARBA" id="ARBA00023136"/>
    </source>
</evidence>
<evidence type="ECO:0000313" key="6">
    <source>
        <dbReference type="EMBL" id="QHH08870.1"/>
    </source>
</evidence>
<dbReference type="AlphaFoldDB" id="A0A4Z3X1M8"/>
<dbReference type="InterPro" id="IPR008816">
    <property type="entry name" value="Gly_zipper_2TM_dom"/>
</dbReference>
<dbReference type="OrthoDB" id="6291231at2"/>
<feature type="signal peptide" evidence="3">
    <location>
        <begin position="1"/>
        <end position="25"/>
    </location>
</feature>
<dbReference type="Proteomes" id="UP000464718">
    <property type="component" value="Chromosome i"/>
</dbReference>
<dbReference type="GO" id="GO:0019867">
    <property type="term" value="C:outer membrane"/>
    <property type="evidence" value="ECO:0007669"/>
    <property type="project" value="InterPro"/>
</dbReference>
<protein>
    <submittedName>
        <fullName evidence="5">Glycine zipper 2TM domain-containing protein</fullName>
    </submittedName>
</protein>
<proteinExistence type="predicted"/>
<dbReference type="PANTHER" id="PTHR35603">
    <property type="match status" value="1"/>
</dbReference>
<comment type="subcellular location">
    <subcellularLocation>
        <location evidence="1">Membrane</location>
    </subcellularLocation>
</comment>
<dbReference type="Proteomes" id="UP000856022">
    <property type="component" value="Unassembled WGS sequence"/>
</dbReference>
<evidence type="ECO:0000256" key="3">
    <source>
        <dbReference type="SAM" id="SignalP"/>
    </source>
</evidence>
<evidence type="ECO:0000313" key="7">
    <source>
        <dbReference type="Proteomes" id="UP000464718"/>
    </source>
</evidence>
<accession>A0A4Z3X1M8</accession>
<reference evidence="5" key="3">
    <citation type="submission" date="2019-12" db="EMBL/GenBank/DDBJ databases">
        <authorList>
            <consortium name="NCBI Pathogen Detection Project"/>
        </authorList>
    </citation>
    <scope>NUCLEOTIDE SEQUENCE</scope>
    <source>
        <strain evidence="5">1930</strain>
    </source>
</reference>
<gene>
    <name evidence="6" type="ORF">EHC69_05635</name>
    <name evidence="5" type="ORF">I7278_20520</name>
</gene>
<dbReference type="OMA" id="VRYITQQ"/>
<reference evidence="5" key="1">
    <citation type="journal article" date="2018" name="Genome Biol.">
        <title>SKESA: strategic k-mer extension for scrupulous assemblies.</title>
        <authorList>
            <person name="Souvorov A."/>
            <person name="Agarwala R."/>
            <person name="Lipman D.J."/>
        </authorList>
    </citation>
    <scope>NUCLEOTIDE SEQUENCE</scope>
    <source>
        <strain evidence="5">1930</strain>
    </source>
</reference>
<dbReference type="EMBL" id="DACQKT010000012">
    <property type="protein sequence ID" value="HAS6679184.1"/>
    <property type="molecule type" value="Genomic_DNA"/>
</dbReference>
<sequence length="159" mass="17622">MMTRVRKFLKVCPWIILFLPLFANAAYQRNVAKPVNEVVYGKIDSVRYITQQEVVQSKSNGWKTLLGATIGGLVGNQFGGGTGKEVATAVGALAGAVVAQNQSNYQYTVEYKLVELLIKVKGDKLINVIQDVDKNMLFSRGDEVRILYFDDGVRVDLAY</sequence>
<evidence type="ECO:0000259" key="4">
    <source>
        <dbReference type="Pfam" id="PF05433"/>
    </source>
</evidence>
<reference evidence="6 7" key="2">
    <citation type="submission" date="2018-12" db="EMBL/GenBank/DDBJ databases">
        <title>Genomic insights into the evolutionary origins and pathogenicity of five Vibrio parahaemolyticus strains isolated from the shrimp with acute hepatopancreatic necrosis disease (AHPND).</title>
        <authorList>
            <person name="Yang Q."/>
            <person name="Dong X."/>
            <person name="Xie G."/>
            <person name="Fu S."/>
            <person name="Zou P."/>
            <person name="Sun J."/>
            <person name="Wang Y."/>
            <person name="Huang J."/>
        </authorList>
    </citation>
    <scope>NUCLEOTIDE SEQUENCE [LARGE SCALE GENOMIC DNA]</scope>
    <source>
        <strain evidence="6 7">20160303005-1</strain>
    </source>
</reference>
<dbReference type="InterPro" id="IPR051407">
    <property type="entry name" value="Bact_OM_lipoprot/Surf_antigen"/>
</dbReference>
<dbReference type="EMBL" id="CP034298">
    <property type="protein sequence ID" value="QHH08870.1"/>
    <property type="molecule type" value="Genomic_DNA"/>
</dbReference>
<evidence type="ECO:0000313" key="5">
    <source>
        <dbReference type="EMBL" id="HAS6679184.1"/>
    </source>
</evidence>
<dbReference type="Pfam" id="PF05433">
    <property type="entry name" value="Rick_17kDa_Anti"/>
    <property type="match status" value="1"/>
</dbReference>
<dbReference type="PANTHER" id="PTHR35603:SF2">
    <property type="entry name" value="OUTER MEMBRANE LIPOPROTEIN"/>
    <property type="match status" value="1"/>
</dbReference>
<organism evidence="5">
    <name type="scientific">Vibrio parahaemolyticus</name>
    <dbReference type="NCBI Taxonomy" id="670"/>
    <lineage>
        <taxon>Bacteria</taxon>
        <taxon>Pseudomonadati</taxon>
        <taxon>Pseudomonadota</taxon>
        <taxon>Gammaproteobacteria</taxon>
        <taxon>Vibrionales</taxon>
        <taxon>Vibrionaceae</taxon>
        <taxon>Vibrio</taxon>
    </lineage>
</organism>
<feature type="domain" description="Glycine zipper 2TM" evidence="4">
    <location>
        <begin position="64"/>
        <end position="101"/>
    </location>
</feature>